<evidence type="ECO:0000256" key="7">
    <source>
        <dbReference type="ARBA" id="ARBA00023136"/>
    </source>
</evidence>
<feature type="transmembrane region" description="Helical" evidence="8">
    <location>
        <begin position="64"/>
        <end position="83"/>
    </location>
</feature>
<reference evidence="9 10" key="1">
    <citation type="journal article" date="2014" name="Int. J. Syst. Evol. Microbiol.">
        <title>Complete genome sequence of Corynebacterium casei LMG S-19264T (=DSM 44701T), isolated from a smear-ripened cheese.</title>
        <authorList>
            <consortium name="US DOE Joint Genome Institute (JGI-PGF)"/>
            <person name="Walter F."/>
            <person name="Albersmeier A."/>
            <person name="Kalinowski J."/>
            <person name="Ruckert C."/>
        </authorList>
    </citation>
    <scope>NUCLEOTIDE SEQUENCE [LARGE SCALE GENOMIC DNA]</scope>
    <source>
        <strain evidence="9 10">NBRC 112785</strain>
    </source>
</reference>
<evidence type="ECO:0000256" key="1">
    <source>
        <dbReference type="ARBA" id="ARBA00004651"/>
    </source>
</evidence>
<dbReference type="GO" id="GO:1904680">
    <property type="term" value="F:peptide transmembrane transporter activity"/>
    <property type="evidence" value="ECO:0007669"/>
    <property type="project" value="InterPro"/>
</dbReference>
<organism evidence="9 10">
    <name type="scientific">Paraferrimonas haliotis</name>
    <dbReference type="NCBI Taxonomy" id="2013866"/>
    <lineage>
        <taxon>Bacteria</taxon>
        <taxon>Pseudomonadati</taxon>
        <taxon>Pseudomonadota</taxon>
        <taxon>Gammaproteobacteria</taxon>
        <taxon>Alteromonadales</taxon>
        <taxon>Ferrimonadaceae</taxon>
        <taxon>Paraferrimonas</taxon>
    </lineage>
</organism>
<feature type="transmembrane region" description="Helical" evidence="8">
    <location>
        <begin position="470"/>
        <end position="489"/>
    </location>
</feature>
<evidence type="ECO:0000313" key="9">
    <source>
        <dbReference type="EMBL" id="GLS83676.1"/>
    </source>
</evidence>
<dbReference type="GO" id="GO:0005886">
    <property type="term" value="C:plasma membrane"/>
    <property type="evidence" value="ECO:0007669"/>
    <property type="project" value="UniProtKB-SubCell"/>
</dbReference>
<accession>A0AA37WZ67</accession>
<evidence type="ECO:0000256" key="6">
    <source>
        <dbReference type="ARBA" id="ARBA00022989"/>
    </source>
</evidence>
<comment type="caution">
    <text evidence="9">The sequence shown here is derived from an EMBL/GenBank/DDBJ whole genome shotgun (WGS) entry which is preliminary data.</text>
</comment>
<dbReference type="GO" id="GO:0015833">
    <property type="term" value="P:peptide transport"/>
    <property type="evidence" value="ECO:0007669"/>
    <property type="project" value="UniProtKB-KW"/>
</dbReference>
<feature type="transmembrane region" description="Helical" evidence="8">
    <location>
        <begin position="228"/>
        <end position="247"/>
    </location>
</feature>
<keyword evidence="5" id="KW-0653">Protein transport</keyword>
<evidence type="ECO:0000256" key="3">
    <source>
        <dbReference type="ARBA" id="ARBA00022475"/>
    </source>
</evidence>
<evidence type="ECO:0000313" key="10">
    <source>
        <dbReference type="Proteomes" id="UP001157439"/>
    </source>
</evidence>
<keyword evidence="10" id="KW-1185">Reference proteome</keyword>
<keyword evidence="7 8" id="KW-0472">Membrane</keyword>
<dbReference type="Gene3D" id="1.20.1250.20">
    <property type="entry name" value="MFS general substrate transporter like domains"/>
    <property type="match status" value="1"/>
</dbReference>
<keyword evidence="6 8" id="KW-1133">Transmembrane helix</keyword>
<feature type="transmembrane region" description="Helical" evidence="8">
    <location>
        <begin position="429"/>
        <end position="450"/>
    </location>
</feature>
<proteinExistence type="predicted"/>
<dbReference type="RefSeq" id="WP_158220743.1">
    <property type="nucleotide sequence ID" value="NZ_BSPO01000003.1"/>
</dbReference>
<dbReference type="InterPro" id="IPR050171">
    <property type="entry name" value="MFS_Transporters"/>
</dbReference>
<feature type="transmembrane region" description="Helical" evidence="8">
    <location>
        <begin position="323"/>
        <end position="344"/>
    </location>
</feature>
<comment type="subcellular location">
    <subcellularLocation>
        <location evidence="1">Cell membrane</location>
        <topology evidence="1">Multi-pass membrane protein</topology>
    </subcellularLocation>
</comment>
<evidence type="ECO:0000256" key="4">
    <source>
        <dbReference type="ARBA" id="ARBA00022692"/>
    </source>
</evidence>
<feature type="transmembrane region" description="Helical" evidence="8">
    <location>
        <begin position="253"/>
        <end position="273"/>
    </location>
</feature>
<dbReference type="InterPro" id="IPR005279">
    <property type="entry name" value="Dipep/tripep_permease"/>
</dbReference>
<dbReference type="NCBIfam" id="TIGR00924">
    <property type="entry name" value="yjdL_sub1_fam"/>
    <property type="match status" value="1"/>
</dbReference>
<feature type="transmembrane region" description="Helical" evidence="8">
    <location>
        <begin position="160"/>
        <end position="181"/>
    </location>
</feature>
<feature type="transmembrane region" description="Helical" evidence="8">
    <location>
        <begin position="356"/>
        <end position="376"/>
    </location>
</feature>
<feature type="transmembrane region" description="Helical" evidence="8">
    <location>
        <begin position="396"/>
        <end position="417"/>
    </location>
</feature>
<dbReference type="Proteomes" id="UP001157439">
    <property type="component" value="Unassembled WGS sequence"/>
</dbReference>
<keyword evidence="5" id="KW-0571">Peptide transport</keyword>
<evidence type="ECO:0000256" key="5">
    <source>
        <dbReference type="ARBA" id="ARBA00022856"/>
    </source>
</evidence>
<feature type="transmembrane region" description="Helical" evidence="8">
    <location>
        <begin position="187"/>
        <end position="207"/>
    </location>
</feature>
<dbReference type="SUPFAM" id="SSF103473">
    <property type="entry name" value="MFS general substrate transporter"/>
    <property type="match status" value="1"/>
</dbReference>
<dbReference type="InterPro" id="IPR036259">
    <property type="entry name" value="MFS_trans_sf"/>
</dbReference>
<dbReference type="PANTHER" id="PTHR23517:SF15">
    <property type="entry name" value="PROTON-DEPENDENT OLIGOPEPTIDE FAMILY TRANSPORT PROTEIN"/>
    <property type="match status" value="1"/>
</dbReference>
<dbReference type="PANTHER" id="PTHR23517">
    <property type="entry name" value="RESISTANCE PROTEIN MDTM, PUTATIVE-RELATED-RELATED"/>
    <property type="match status" value="1"/>
</dbReference>
<dbReference type="Pfam" id="PF00854">
    <property type="entry name" value="PTR2"/>
    <property type="match status" value="1"/>
</dbReference>
<feature type="transmembrane region" description="Helical" evidence="8">
    <location>
        <begin position="95"/>
        <end position="117"/>
    </location>
</feature>
<feature type="transmembrane region" description="Helical" evidence="8">
    <location>
        <begin position="20"/>
        <end position="44"/>
    </location>
</feature>
<dbReference type="InterPro" id="IPR000109">
    <property type="entry name" value="POT_fam"/>
</dbReference>
<protein>
    <submittedName>
        <fullName evidence="9">IraAB</fullName>
    </submittedName>
</protein>
<name>A0AA37WZ67_9GAMM</name>
<keyword evidence="4 8" id="KW-0812">Transmembrane</keyword>
<keyword evidence="2" id="KW-0813">Transport</keyword>
<dbReference type="AlphaFoldDB" id="A0AA37WZ67"/>
<evidence type="ECO:0000256" key="2">
    <source>
        <dbReference type="ARBA" id="ARBA00022448"/>
    </source>
</evidence>
<feature type="transmembrane region" description="Helical" evidence="8">
    <location>
        <begin position="285"/>
        <end position="303"/>
    </location>
</feature>
<keyword evidence="3" id="KW-1003">Cell membrane</keyword>
<dbReference type="EMBL" id="BSPO01000003">
    <property type="protein sequence ID" value="GLS83676.1"/>
    <property type="molecule type" value="Genomic_DNA"/>
</dbReference>
<gene>
    <name evidence="9" type="ORF">GCM10007894_16530</name>
</gene>
<feature type="transmembrane region" description="Helical" evidence="8">
    <location>
        <begin position="123"/>
        <end position="148"/>
    </location>
</feature>
<evidence type="ECO:0000256" key="8">
    <source>
        <dbReference type="SAM" id="Phobius"/>
    </source>
</evidence>
<sequence length="501" mass="54401">MQPSQSATQENPQKLIRSQVFNVTTITFLGQFASYSIASIFILFLTLPIVKDGLGMTESDAYEFMGVTQAMGYLMPIVGGFIIDRYLGIRRGITWGVSLLAVAYGLVYLGSSYVHVFGTHSFIIAYAMIPTINALTSSPTSALVSRIYKGDEVGSKSGMTYYYIAINVGSLIGIGIAPLLMDSALGVMSVIAVVMIGKALAALNFIVKRRLYDNVVDELDKAPMTLKRWLPVLAYCGIGYAITYMAYLNPHVSTYIIGLGCSLGILTFCARTLMLDGTDRVKQLVATFLILVAIVFFVLYNQMATTMVMFTKNNTDNTLLGLTLAPAQFQMINPLIILLIGSMLPKFYQRFSGFTIPYQFAVGVMLAGLSMLALWLGAVSADSNGMTSGNYVGLSYFIVTIAELFVSAVGLSMIGLYCHSSMLAFAMGAWYLASSMSNLITGQLGKLVAIPQGGEDTVASMHAYGDYFYSMGWVALVIGGLLFGVMYLLQRSLRHRGIEVC</sequence>